<feature type="transmembrane region" description="Helical" evidence="2">
    <location>
        <begin position="54"/>
        <end position="72"/>
    </location>
</feature>
<feature type="transmembrane region" description="Helical" evidence="2">
    <location>
        <begin position="103"/>
        <end position="119"/>
    </location>
</feature>
<dbReference type="PANTHER" id="PTHR32100">
    <property type="entry name" value="OMEGA-6 FATTY ACID DESATURASE, CHLOROPLASTIC"/>
    <property type="match status" value="1"/>
</dbReference>
<keyword evidence="2" id="KW-0472">Membrane</keyword>
<dbReference type="HOGENOM" id="CLU_033094_0_0_1"/>
<dbReference type="InterPro" id="IPR012171">
    <property type="entry name" value="Fatty_acid_desaturase"/>
</dbReference>
<keyword evidence="2" id="KW-0812">Transmembrane</keyword>
<feature type="region of interest" description="Disordered" evidence="1">
    <location>
        <begin position="1"/>
        <end position="25"/>
    </location>
</feature>
<dbReference type="GO" id="GO:0016491">
    <property type="term" value="F:oxidoreductase activity"/>
    <property type="evidence" value="ECO:0007669"/>
    <property type="project" value="InterPro"/>
</dbReference>
<evidence type="ECO:0000313" key="5">
    <source>
        <dbReference type="Proteomes" id="UP000053257"/>
    </source>
</evidence>
<name>A0A0C3RWJ1_PHLG1</name>
<accession>A0A0C3RWJ1</accession>
<dbReference type="STRING" id="745531.A0A0C3RWJ1"/>
<feature type="transmembrane region" description="Helical" evidence="2">
    <location>
        <begin position="250"/>
        <end position="267"/>
    </location>
</feature>
<protein>
    <recommendedName>
        <fullName evidence="3">Fatty acid desaturase domain-containing protein</fullName>
    </recommendedName>
</protein>
<feature type="transmembrane region" description="Helical" evidence="2">
    <location>
        <begin position="131"/>
        <end position="152"/>
    </location>
</feature>
<dbReference type="CDD" id="cd03507">
    <property type="entry name" value="Delta12-FADS-like"/>
    <property type="match status" value="1"/>
</dbReference>
<dbReference type="Pfam" id="PF00487">
    <property type="entry name" value="FA_desaturase"/>
    <property type="match status" value="1"/>
</dbReference>
<dbReference type="EMBL" id="KN840529">
    <property type="protein sequence ID" value="KIP05951.1"/>
    <property type="molecule type" value="Genomic_DNA"/>
</dbReference>
<keyword evidence="5" id="KW-1185">Reference proteome</keyword>
<evidence type="ECO:0000256" key="2">
    <source>
        <dbReference type="SAM" id="Phobius"/>
    </source>
</evidence>
<evidence type="ECO:0000256" key="1">
    <source>
        <dbReference type="SAM" id="MobiDB-lite"/>
    </source>
</evidence>
<dbReference type="Proteomes" id="UP000053257">
    <property type="component" value="Unassembled WGS sequence"/>
</dbReference>
<dbReference type="AlphaFoldDB" id="A0A0C3RWJ1"/>
<proteinExistence type="predicted"/>
<evidence type="ECO:0000259" key="3">
    <source>
        <dbReference type="Pfam" id="PF00487"/>
    </source>
</evidence>
<feature type="transmembrane region" description="Helical" evidence="2">
    <location>
        <begin position="200"/>
        <end position="220"/>
    </location>
</feature>
<feature type="domain" description="Fatty acid desaturase" evidence="3">
    <location>
        <begin position="100"/>
        <end position="375"/>
    </location>
</feature>
<dbReference type="OrthoDB" id="1461976at2759"/>
<organism evidence="4 5">
    <name type="scientific">Phlebiopsis gigantea (strain 11061_1 CR5-6)</name>
    <name type="common">White-rot fungus</name>
    <name type="synonym">Peniophora gigantea</name>
    <dbReference type="NCBI Taxonomy" id="745531"/>
    <lineage>
        <taxon>Eukaryota</taxon>
        <taxon>Fungi</taxon>
        <taxon>Dikarya</taxon>
        <taxon>Basidiomycota</taxon>
        <taxon>Agaricomycotina</taxon>
        <taxon>Agaricomycetes</taxon>
        <taxon>Polyporales</taxon>
        <taxon>Phanerochaetaceae</taxon>
        <taxon>Phlebiopsis</taxon>
    </lineage>
</organism>
<reference evidence="4 5" key="1">
    <citation type="journal article" date="2014" name="PLoS Genet.">
        <title>Analysis of the Phlebiopsis gigantea genome, transcriptome and secretome provides insight into its pioneer colonization strategies of wood.</title>
        <authorList>
            <person name="Hori C."/>
            <person name="Ishida T."/>
            <person name="Igarashi K."/>
            <person name="Samejima M."/>
            <person name="Suzuki H."/>
            <person name="Master E."/>
            <person name="Ferreira P."/>
            <person name="Ruiz-Duenas F.J."/>
            <person name="Held B."/>
            <person name="Canessa P."/>
            <person name="Larrondo L.F."/>
            <person name="Schmoll M."/>
            <person name="Druzhinina I.S."/>
            <person name="Kubicek C.P."/>
            <person name="Gaskell J.A."/>
            <person name="Kersten P."/>
            <person name="St John F."/>
            <person name="Glasner J."/>
            <person name="Sabat G."/>
            <person name="Splinter BonDurant S."/>
            <person name="Syed K."/>
            <person name="Yadav J."/>
            <person name="Mgbeahuruike A.C."/>
            <person name="Kovalchuk A."/>
            <person name="Asiegbu F.O."/>
            <person name="Lackner G."/>
            <person name="Hoffmeister D."/>
            <person name="Rencoret J."/>
            <person name="Gutierrez A."/>
            <person name="Sun H."/>
            <person name="Lindquist E."/>
            <person name="Barry K."/>
            <person name="Riley R."/>
            <person name="Grigoriev I.V."/>
            <person name="Henrissat B."/>
            <person name="Kues U."/>
            <person name="Berka R.M."/>
            <person name="Martinez A.T."/>
            <person name="Covert S.F."/>
            <person name="Blanchette R.A."/>
            <person name="Cullen D."/>
        </authorList>
    </citation>
    <scope>NUCLEOTIDE SEQUENCE [LARGE SCALE GENOMIC DNA]</scope>
    <source>
        <strain evidence="4 5">11061_1 CR5-6</strain>
    </source>
</reference>
<dbReference type="InterPro" id="IPR005804">
    <property type="entry name" value="FA_desaturase_dom"/>
</dbReference>
<sequence>MEQRKTRPDGSAASQEHEQDGLPPYAPMTLSIDDIRRAIPPHLFKRSASRATSYIFRDVACAIVAWALASRIDGFCRYLQSPSSPVPLDSTIVSLLRWSLWSAYWWFQGLIFTGFWVIGHEAGHGGLSDSTWFCSIVGFICHSGLLTPYFGWKVSHHHHHMNHGSMERDETWIPLTRSEMNLPPEDEKFDYEEYFGDAPIWTLGMLVLRQVIAFPVYLLFNVSGNKDYPKWTNHFDPNSVLFKKSQRNKVILSDLGVVLMICVLQRASMQYGFWPVMKFYGVPWLWVSHWLVMITYLHHTDPELPHYRNAAWTFSRGASATMDRDFLGWQGQFFLHGISHHHVTHHYFPKMPFWHCDEATPYVRKVVGEEHYWYSDKPTFMALWDNYNQCQFVEDNGSVIFYRDKKGQAVRKAAAEFET</sequence>
<dbReference type="GO" id="GO:0006629">
    <property type="term" value="P:lipid metabolic process"/>
    <property type="evidence" value="ECO:0007669"/>
    <property type="project" value="InterPro"/>
</dbReference>
<evidence type="ECO:0000313" key="4">
    <source>
        <dbReference type="EMBL" id="KIP05951.1"/>
    </source>
</evidence>
<keyword evidence="2" id="KW-1133">Transmembrane helix</keyword>
<gene>
    <name evidence="4" type="ORF">PHLGIDRAFT_107540</name>
</gene>